<reference evidence="1" key="1">
    <citation type="submission" date="2018-05" db="EMBL/GenBank/DDBJ databases">
        <authorList>
            <person name="Lanie J.A."/>
            <person name="Ng W.-L."/>
            <person name="Kazmierczak K.M."/>
            <person name="Andrzejewski T.M."/>
            <person name="Davidsen T.M."/>
            <person name="Wayne K.J."/>
            <person name="Tettelin H."/>
            <person name="Glass J.I."/>
            <person name="Rusch D."/>
            <person name="Podicherti R."/>
            <person name="Tsui H.-C.T."/>
            <person name="Winkler M.E."/>
        </authorList>
    </citation>
    <scope>NUCLEOTIDE SEQUENCE</scope>
</reference>
<feature type="non-terminal residue" evidence="1">
    <location>
        <position position="1"/>
    </location>
</feature>
<protein>
    <submittedName>
        <fullName evidence="1">Uncharacterized protein</fullName>
    </submittedName>
</protein>
<dbReference type="EMBL" id="UINC01207461">
    <property type="protein sequence ID" value="SVE29548.1"/>
    <property type="molecule type" value="Genomic_DNA"/>
</dbReference>
<sequence length="94" mass="10827">VALITRTIIFLLSLLFIIVLLGATTGFSDEFKGEVTNVNDRLYTIEWIYEKNEEDRAVVCGTKVETYDYGGRRVFLDHYAILLDEGNIVTQFRM</sequence>
<dbReference type="AlphaFoldDB" id="A0A383CD91"/>
<evidence type="ECO:0000313" key="1">
    <source>
        <dbReference type="EMBL" id="SVE29548.1"/>
    </source>
</evidence>
<proteinExistence type="predicted"/>
<name>A0A383CD91_9ZZZZ</name>
<accession>A0A383CD91</accession>
<feature type="non-terminal residue" evidence="1">
    <location>
        <position position="94"/>
    </location>
</feature>
<organism evidence="1">
    <name type="scientific">marine metagenome</name>
    <dbReference type="NCBI Taxonomy" id="408172"/>
    <lineage>
        <taxon>unclassified sequences</taxon>
        <taxon>metagenomes</taxon>
        <taxon>ecological metagenomes</taxon>
    </lineage>
</organism>
<gene>
    <name evidence="1" type="ORF">METZ01_LOCUS482402</name>
</gene>